<dbReference type="AlphaFoldDB" id="E2AV25"/>
<evidence type="ECO:0000313" key="3">
    <source>
        <dbReference type="Proteomes" id="UP000000311"/>
    </source>
</evidence>
<protein>
    <submittedName>
        <fullName evidence="2">Uncharacterized protein</fullName>
    </submittedName>
</protein>
<gene>
    <name evidence="2" type="ORF">EAG_02608</name>
</gene>
<accession>E2AV25</accession>
<name>E2AV25_CAMFO</name>
<organism evidence="3">
    <name type="scientific">Camponotus floridanus</name>
    <name type="common">Florida carpenter ant</name>
    <dbReference type="NCBI Taxonomy" id="104421"/>
    <lineage>
        <taxon>Eukaryota</taxon>
        <taxon>Metazoa</taxon>
        <taxon>Ecdysozoa</taxon>
        <taxon>Arthropoda</taxon>
        <taxon>Hexapoda</taxon>
        <taxon>Insecta</taxon>
        <taxon>Pterygota</taxon>
        <taxon>Neoptera</taxon>
        <taxon>Endopterygota</taxon>
        <taxon>Hymenoptera</taxon>
        <taxon>Apocrita</taxon>
        <taxon>Aculeata</taxon>
        <taxon>Formicoidea</taxon>
        <taxon>Formicidae</taxon>
        <taxon>Formicinae</taxon>
        <taxon>Camponotus</taxon>
    </lineage>
</organism>
<dbReference type="EMBL" id="GL443001">
    <property type="protein sequence ID" value="EFN62713.1"/>
    <property type="molecule type" value="Genomic_DNA"/>
</dbReference>
<keyword evidence="3" id="KW-1185">Reference proteome</keyword>
<sequence length="78" mass="8708">MHSYLSPAVDRWKLTPGITPAQGRALSATFFKRSNINDKVRKALKQRSTPKTVDGARTIGLSPRELGSTAHHERSRHD</sequence>
<proteinExistence type="predicted"/>
<evidence type="ECO:0000313" key="2">
    <source>
        <dbReference type="EMBL" id="EFN62713.1"/>
    </source>
</evidence>
<dbReference type="Proteomes" id="UP000000311">
    <property type="component" value="Unassembled WGS sequence"/>
</dbReference>
<reference evidence="2 3" key="1">
    <citation type="journal article" date="2010" name="Science">
        <title>Genomic comparison of the ants Camponotus floridanus and Harpegnathos saltator.</title>
        <authorList>
            <person name="Bonasio R."/>
            <person name="Zhang G."/>
            <person name="Ye C."/>
            <person name="Mutti N.S."/>
            <person name="Fang X."/>
            <person name="Qin N."/>
            <person name="Donahue G."/>
            <person name="Yang P."/>
            <person name="Li Q."/>
            <person name="Li C."/>
            <person name="Zhang P."/>
            <person name="Huang Z."/>
            <person name="Berger S.L."/>
            <person name="Reinberg D."/>
            <person name="Wang J."/>
            <person name="Liebig J."/>
        </authorList>
    </citation>
    <scope>NUCLEOTIDE SEQUENCE [LARGE SCALE GENOMIC DNA]</scope>
    <source>
        <strain evidence="3">C129</strain>
    </source>
</reference>
<dbReference type="InParanoid" id="E2AV25"/>
<evidence type="ECO:0000256" key="1">
    <source>
        <dbReference type="SAM" id="MobiDB-lite"/>
    </source>
</evidence>
<feature type="region of interest" description="Disordered" evidence="1">
    <location>
        <begin position="45"/>
        <end position="78"/>
    </location>
</feature>